<accession>S8AYV1</accession>
<dbReference type="HOGENOM" id="CLU_2121890_0_0_1"/>
<organism evidence="1 2">
    <name type="scientific">Penicillium oxalicum (strain 114-2 / CGMCC 5302)</name>
    <name type="common">Penicillium decumbens</name>
    <dbReference type="NCBI Taxonomy" id="933388"/>
    <lineage>
        <taxon>Eukaryota</taxon>
        <taxon>Fungi</taxon>
        <taxon>Dikarya</taxon>
        <taxon>Ascomycota</taxon>
        <taxon>Pezizomycotina</taxon>
        <taxon>Eurotiomycetes</taxon>
        <taxon>Eurotiomycetidae</taxon>
        <taxon>Eurotiales</taxon>
        <taxon>Aspergillaceae</taxon>
        <taxon>Penicillium</taxon>
    </lineage>
</organism>
<protein>
    <submittedName>
        <fullName evidence="1">Uncharacterized protein</fullName>
    </submittedName>
</protein>
<dbReference type="EMBL" id="KB644413">
    <property type="protein sequence ID" value="EPS31598.1"/>
    <property type="molecule type" value="Genomic_DNA"/>
</dbReference>
<evidence type="ECO:0000313" key="1">
    <source>
        <dbReference type="EMBL" id="EPS31598.1"/>
    </source>
</evidence>
<name>S8AYV1_PENO1</name>
<keyword evidence="2" id="KW-1185">Reference proteome</keyword>
<dbReference type="Proteomes" id="UP000019376">
    <property type="component" value="Unassembled WGS sequence"/>
</dbReference>
<proteinExistence type="predicted"/>
<gene>
    <name evidence="1" type="ORF">PDE_06553</name>
</gene>
<evidence type="ECO:0000313" key="2">
    <source>
        <dbReference type="Proteomes" id="UP000019376"/>
    </source>
</evidence>
<dbReference type="AlphaFoldDB" id="S8AYV1"/>
<sequence>MTLTEAPLWLIDSLGLFFIPHGYTSLSLRRALCPIENIVSTPDKQTRLRALMPIYCFRLPSSLVISKSNLQQRRRLALHELGSVQYLSIPLSHAISSQATVSLLETPIHIKPQG</sequence>
<reference evidence="1 2" key="1">
    <citation type="journal article" date="2013" name="PLoS ONE">
        <title>Genomic and secretomic analyses reveal unique features of the lignocellulolytic enzyme system of Penicillium decumbens.</title>
        <authorList>
            <person name="Liu G."/>
            <person name="Zhang L."/>
            <person name="Wei X."/>
            <person name="Zou G."/>
            <person name="Qin Y."/>
            <person name="Ma L."/>
            <person name="Li J."/>
            <person name="Zheng H."/>
            <person name="Wang S."/>
            <person name="Wang C."/>
            <person name="Xun L."/>
            <person name="Zhao G.-P."/>
            <person name="Zhou Z."/>
            <person name="Qu Y."/>
        </authorList>
    </citation>
    <scope>NUCLEOTIDE SEQUENCE [LARGE SCALE GENOMIC DNA]</scope>
    <source>
        <strain evidence="2">114-2 / CGMCC 5302</strain>
    </source>
</reference>